<evidence type="ECO:0000313" key="1">
    <source>
        <dbReference type="EMBL" id="RRD31488.1"/>
    </source>
</evidence>
<proteinExistence type="predicted"/>
<sequence>MIEAKISYKLIVSTLFKEARFAYGVDIVDVYGNVVYSPTYPFVLNPEDTVVLQEFLEDYSNAIIDFCKTEERKRKGFSNYLYHSLTEAKYFKDRMYYRGIYVD</sequence>
<accession>A0A3P1VCI6</accession>
<evidence type="ECO:0000313" key="2">
    <source>
        <dbReference type="Proteomes" id="UP000281771"/>
    </source>
</evidence>
<dbReference type="RefSeq" id="WP_124776395.1">
    <property type="nucleotide sequence ID" value="NZ_RQZA01000003.1"/>
</dbReference>
<gene>
    <name evidence="1" type="ORF">EII38_04485</name>
</gene>
<dbReference type="EMBL" id="RQZA01000003">
    <property type="protein sequence ID" value="RRD31488.1"/>
    <property type="molecule type" value="Genomic_DNA"/>
</dbReference>
<reference evidence="1 2" key="1">
    <citation type="submission" date="2018-11" db="EMBL/GenBank/DDBJ databases">
        <title>Genomes From Bacteria Associated with the Canine Oral Cavity: a Test Case for Automated Genome-Based Taxonomic Assignment.</title>
        <authorList>
            <person name="Coil D.A."/>
            <person name="Jospin G."/>
            <person name="Darling A.E."/>
            <person name="Wallis C."/>
            <person name="Davis I.J."/>
            <person name="Harris S."/>
            <person name="Eisen J.A."/>
            <person name="Holcombe L.J."/>
            <person name="O'Flynn C."/>
        </authorList>
    </citation>
    <scope>NUCLEOTIDE SEQUENCE [LARGE SCALE GENOMIC DNA]</scope>
    <source>
        <strain evidence="1 2">OH4621_COT-116</strain>
    </source>
</reference>
<comment type="caution">
    <text evidence="1">The sequence shown here is derived from an EMBL/GenBank/DDBJ whole genome shotgun (WGS) entry which is preliminary data.</text>
</comment>
<dbReference type="AlphaFoldDB" id="A0A3P1VCI6"/>
<dbReference type="Proteomes" id="UP000281771">
    <property type="component" value="Unassembled WGS sequence"/>
</dbReference>
<keyword evidence="2" id="KW-1185">Reference proteome</keyword>
<protein>
    <submittedName>
        <fullName evidence="1">Uncharacterized protein</fullName>
    </submittedName>
</protein>
<name>A0A3P1VCI6_9STRE</name>
<organism evidence="1 2">
    <name type="scientific">Streptococcus minor</name>
    <dbReference type="NCBI Taxonomy" id="229549"/>
    <lineage>
        <taxon>Bacteria</taxon>
        <taxon>Bacillati</taxon>
        <taxon>Bacillota</taxon>
        <taxon>Bacilli</taxon>
        <taxon>Lactobacillales</taxon>
        <taxon>Streptococcaceae</taxon>
        <taxon>Streptococcus</taxon>
    </lineage>
</organism>